<protein>
    <submittedName>
        <fullName evidence="1">Uncharacterized protein</fullName>
    </submittedName>
</protein>
<sequence length="169" mass="17455">MVRTEHGGPGGRHAAVVAAGLVPVAQFLRHPGEVEAEREHQRVGLASTALAGRVGLLEYAPGGGRVVGLAVQPGQQVTGGQDVLVVLAVRRAGRDDRVGEQAAGACQVTCGAQREGLVLSGDQRGGVGHGSNAARNGLLRATHPIYVAVDLRKRAVLELMCMIVPGRVQ</sequence>
<organism evidence="1 2">
    <name type="scientific">Micromonospora tulbaghiae</name>
    <dbReference type="NCBI Taxonomy" id="479978"/>
    <lineage>
        <taxon>Bacteria</taxon>
        <taxon>Bacillati</taxon>
        <taxon>Actinomycetota</taxon>
        <taxon>Actinomycetes</taxon>
        <taxon>Micromonosporales</taxon>
        <taxon>Micromonosporaceae</taxon>
        <taxon>Micromonospora</taxon>
    </lineage>
</organism>
<reference evidence="1 2" key="1">
    <citation type="submission" date="2017-10" db="EMBL/GenBank/DDBJ databases">
        <title>Integration of genomic and chemical information greatly accelerates assignment of the full stereostructure of myelolactone, a potent inhibitor of myeloma from a marine-derived Micromonospora.</title>
        <authorList>
            <person name="Kim M.C."/>
            <person name="Machado H."/>
            <person name="Jensen P.R."/>
            <person name="Fenical W."/>
        </authorList>
    </citation>
    <scope>NUCLEOTIDE SEQUENCE [LARGE SCALE GENOMIC DNA]</scope>
    <source>
        <strain evidence="1 2">CNY-010</strain>
    </source>
</reference>
<dbReference type="EMBL" id="CP024087">
    <property type="protein sequence ID" value="AYF26627.1"/>
    <property type="molecule type" value="Genomic_DNA"/>
</dbReference>
<dbReference type="Proteomes" id="UP000267804">
    <property type="component" value="Chromosome"/>
</dbReference>
<accession>A0A386WE83</accession>
<evidence type="ECO:0000313" key="2">
    <source>
        <dbReference type="Proteomes" id="UP000267804"/>
    </source>
</evidence>
<name>A0A386WE83_9ACTN</name>
<proteinExistence type="predicted"/>
<dbReference type="AlphaFoldDB" id="A0A386WE83"/>
<evidence type="ECO:0000313" key="1">
    <source>
        <dbReference type="EMBL" id="AYF26627.1"/>
    </source>
</evidence>
<dbReference type="KEGG" id="mtua:CSH63_03885"/>
<gene>
    <name evidence="1" type="ORF">CSH63_03885</name>
</gene>